<accession>A0A2P2JF63</accession>
<dbReference type="AlphaFoldDB" id="A0A2P2JF63"/>
<sequence>MSAAAALPALFSSMKLIVELINSKTTMPTKSCQSGGFPSPFAKIMAIKAAASMTHDKGFHIKPKNLRTLLSFFSSSLFGPKTWSLLAPSSEVRPALVHFSCSNTSSKGIRSRSTDSFFISSRLIPAILEARTIWKKPELLAYKV</sequence>
<organism evidence="1">
    <name type="scientific">Rhizophora mucronata</name>
    <name type="common">Asiatic mangrove</name>
    <dbReference type="NCBI Taxonomy" id="61149"/>
    <lineage>
        <taxon>Eukaryota</taxon>
        <taxon>Viridiplantae</taxon>
        <taxon>Streptophyta</taxon>
        <taxon>Embryophyta</taxon>
        <taxon>Tracheophyta</taxon>
        <taxon>Spermatophyta</taxon>
        <taxon>Magnoliopsida</taxon>
        <taxon>eudicotyledons</taxon>
        <taxon>Gunneridae</taxon>
        <taxon>Pentapetalae</taxon>
        <taxon>rosids</taxon>
        <taxon>fabids</taxon>
        <taxon>Malpighiales</taxon>
        <taxon>Rhizophoraceae</taxon>
        <taxon>Rhizophora</taxon>
    </lineage>
</organism>
<reference evidence="1" key="1">
    <citation type="submission" date="2018-02" db="EMBL/GenBank/DDBJ databases">
        <title>Rhizophora mucronata_Transcriptome.</title>
        <authorList>
            <person name="Meera S.P."/>
            <person name="Sreeshan A."/>
            <person name="Augustine A."/>
        </authorList>
    </citation>
    <scope>NUCLEOTIDE SEQUENCE</scope>
    <source>
        <tissue evidence="1">Leaf</tissue>
    </source>
</reference>
<evidence type="ECO:0000313" key="1">
    <source>
        <dbReference type="EMBL" id="MBW92105.1"/>
    </source>
</evidence>
<name>A0A2P2JF63_RHIMU</name>
<proteinExistence type="predicted"/>
<dbReference type="EMBL" id="GGEC01011622">
    <property type="protein sequence ID" value="MBW92105.1"/>
    <property type="molecule type" value="Transcribed_RNA"/>
</dbReference>
<protein>
    <submittedName>
        <fullName evidence="1">Plasma membrane ATPase 4-like</fullName>
    </submittedName>
</protein>